<evidence type="ECO:0000313" key="4">
    <source>
        <dbReference type="EMBL" id="AEG32032.1"/>
    </source>
</evidence>
<dbReference type="STRING" id="717773.Thicy_1265"/>
<evidence type="ECO:0000256" key="2">
    <source>
        <dbReference type="ARBA" id="ARBA00022840"/>
    </source>
</evidence>
<dbReference type="HOGENOM" id="CLU_021467_1_0_6"/>
<feature type="domain" description="Aminoglycoside phosphotransferase" evidence="3">
    <location>
        <begin position="33"/>
        <end position="274"/>
    </location>
</feature>
<keyword evidence="4" id="KW-0808">Transferase</keyword>
<evidence type="ECO:0000313" key="5">
    <source>
        <dbReference type="Proteomes" id="UP000009232"/>
    </source>
</evidence>
<keyword evidence="1" id="KW-0547">Nucleotide-binding</keyword>
<evidence type="ECO:0000259" key="3">
    <source>
        <dbReference type="Pfam" id="PF01636"/>
    </source>
</evidence>
<dbReference type="GO" id="GO:0005524">
    <property type="term" value="F:ATP binding"/>
    <property type="evidence" value="ECO:0007669"/>
    <property type="project" value="UniProtKB-KW"/>
</dbReference>
<dbReference type="RefSeq" id="WP_013835808.1">
    <property type="nucleotide sequence ID" value="NC_015581.1"/>
</dbReference>
<keyword evidence="2" id="KW-0067">ATP-binding</keyword>
<gene>
    <name evidence="4" type="ordered locus">Thicy_1265</name>
</gene>
<dbReference type="PANTHER" id="PTHR33540">
    <property type="entry name" value="TRNA THREONYLCARBAMOYLADENOSINE BIOSYNTHESIS PROTEIN TSAE"/>
    <property type="match status" value="1"/>
</dbReference>
<dbReference type="Proteomes" id="UP000009232">
    <property type="component" value="Chromosome"/>
</dbReference>
<dbReference type="InterPro" id="IPR011009">
    <property type="entry name" value="Kinase-like_dom_sf"/>
</dbReference>
<dbReference type="PANTHER" id="PTHR33540:SF1">
    <property type="entry name" value="N-ACETYLMURAMATE_N-ACETYLGLUCOSAMINE KINASE"/>
    <property type="match status" value="1"/>
</dbReference>
<proteinExistence type="predicted"/>
<dbReference type="Gene3D" id="3.90.1200.10">
    <property type="match status" value="1"/>
</dbReference>
<dbReference type="Gene3D" id="3.30.200.20">
    <property type="entry name" value="Phosphorylase Kinase, domain 1"/>
    <property type="match status" value="1"/>
</dbReference>
<accession>F6D9A5</accession>
<dbReference type="EMBL" id="CP002776">
    <property type="protein sequence ID" value="AEG32032.1"/>
    <property type="molecule type" value="Genomic_DNA"/>
</dbReference>
<dbReference type="InterPro" id="IPR002575">
    <property type="entry name" value="Aminoglycoside_PTrfase"/>
</dbReference>
<evidence type="ECO:0000256" key="1">
    <source>
        <dbReference type="ARBA" id="ARBA00022741"/>
    </source>
</evidence>
<name>F6D9A5_THICA</name>
<dbReference type="SUPFAM" id="SSF56112">
    <property type="entry name" value="Protein kinase-like (PK-like)"/>
    <property type="match status" value="1"/>
</dbReference>
<dbReference type="GO" id="GO:0016740">
    <property type="term" value="F:transferase activity"/>
    <property type="evidence" value="ECO:0007669"/>
    <property type="project" value="UniProtKB-KW"/>
</dbReference>
<protein>
    <submittedName>
        <fullName evidence="4">Aminoglycoside phosphotransferase</fullName>
    </submittedName>
</protein>
<organism evidence="4 5">
    <name type="scientific">Thiomicrospira cyclica (strain DSM 14477 / JCM 11371 / ALM1)</name>
    <name type="common">Thioalkalimicrobium cyclicum</name>
    <dbReference type="NCBI Taxonomy" id="717773"/>
    <lineage>
        <taxon>Bacteria</taxon>
        <taxon>Pseudomonadati</taxon>
        <taxon>Pseudomonadota</taxon>
        <taxon>Gammaproteobacteria</taxon>
        <taxon>Thiotrichales</taxon>
        <taxon>Piscirickettsiaceae</taxon>
        <taxon>Thiomicrospira</taxon>
    </lineage>
</organism>
<dbReference type="Pfam" id="PF01636">
    <property type="entry name" value="APH"/>
    <property type="match status" value="1"/>
</dbReference>
<dbReference type="KEGG" id="tcy:Thicy_1265"/>
<sequence length="371" mass="42175">MHVDDTFDPRLAAIQAWLGSLPLLANQSWLPIMPASADASFRRYFRLTRTDFQQSYIVMDAPPALEDIQPFVNWASALHALNYGVPKIHAQDDQAGFLLLDDFGQTTFWQVVASESQHPAIVDVCYQQALLDLAQIQLNSFEIAQQQWLPSGLLARYSAEKLAEEMGLFSDWLAAQFAQHIWTPEQQQAWLRICQQLINRALAQPQVWVHRDYHSRNLMVLAASELTVDSTPCLGVLDFQDAVLGPMTYDAVSLIRDCYIDWPLAQQRAWLQGYYQRLLASELVQGGQLHLPVWSEFQQDFDWMGVQRHLKAAGIFARLYLRDAKPSYLAAIPRTLTYILQQAQTYPELADLTELVAPVLAYCEGSSLCTR</sequence>
<keyword evidence="5" id="KW-1185">Reference proteome</keyword>
<dbReference type="eggNOG" id="COG3178">
    <property type="taxonomic scope" value="Bacteria"/>
</dbReference>
<reference evidence="4 5" key="1">
    <citation type="submission" date="2011-05" db="EMBL/GenBank/DDBJ databases">
        <title>Complete sequence of Thioalkalimicrobium cyclicum ALM1.</title>
        <authorList>
            <consortium name="US DOE Joint Genome Institute"/>
            <person name="Lucas S."/>
            <person name="Han J."/>
            <person name="Lapidus A."/>
            <person name="Cheng J.-F."/>
            <person name="Goodwin L."/>
            <person name="Pitluck S."/>
            <person name="Peters L."/>
            <person name="Mikhailova N."/>
            <person name="Davenport K."/>
            <person name="Han C."/>
            <person name="Tapia R."/>
            <person name="Land M."/>
            <person name="Hauser L."/>
            <person name="Kyrpides N."/>
            <person name="Ivanova N."/>
            <person name="Pagani I."/>
            <person name="Kappler U."/>
            <person name="Woyke T."/>
        </authorList>
    </citation>
    <scope>NUCLEOTIDE SEQUENCE [LARGE SCALE GENOMIC DNA]</scope>
    <source>
        <strain evidence="5">DSM 14477 / JCM 11371 / ALM1</strain>
    </source>
</reference>
<dbReference type="AlphaFoldDB" id="F6D9A5"/>